<evidence type="ECO:0000313" key="2">
    <source>
        <dbReference type="Proteomes" id="UP001139263"/>
    </source>
</evidence>
<protein>
    <submittedName>
        <fullName evidence="1">Uncharacterized protein</fullName>
    </submittedName>
</protein>
<reference evidence="1" key="1">
    <citation type="submission" date="2022-03" db="EMBL/GenBank/DDBJ databases">
        <title>Draft Genome Sequence of Firmicute Strain S0AB, a Heterotrophic Iron/Sulfur-Oxidizing Extreme Acidophile.</title>
        <authorList>
            <person name="Vergara E."/>
            <person name="Pakostova E."/>
            <person name="Johnson D.B."/>
            <person name="Holmes D.S."/>
        </authorList>
    </citation>
    <scope>NUCLEOTIDE SEQUENCE</scope>
    <source>
        <strain evidence="1">S0AB</strain>
    </source>
</reference>
<evidence type="ECO:0000313" key="1">
    <source>
        <dbReference type="EMBL" id="MCI0184460.1"/>
    </source>
</evidence>
<sequence length="75" mass="8619">MNYLLIITEIKKRTLTSESRLLISKGKGYVLDETLHIADCLQHAWEEIVGQKYGNTISNLLYGRIYSHDEIPSHS</sequence>
<keyword evidence="2" id="KW-1185">Reference proteome</keyword>
<dbReference type="Proteomes" id="UP001139263">
    <property type="component" value="Unassembled WGS sequence"/>
</dbReference>
<comment type="caution">
    <text evidence="1">The sequence shown here is derived from an EMBL/GenBank/DDBJ whole genome shotgun (WGS) entry which is preliminary data.</text>
</comment>
<organism evidence="1 2">
    <name type="scientific">Sulfoacidibacillus ferrooxidans</name>
    <dbReference type="NCBI Taxonomy" id="2005001"/>
    <lineage>
        <taxon>Bacteria</taxon>
        <taxon>Bacillati</taxon>
        <taxon>Bacillota</taxon>
        <taxon>Bacilli</taxon>
        <taxon>Bacillales</taxon>
        <taxon>Alicyclobacillaceae</taxon>
        <taxon>Sulfoacidibacillus</taxon>
    </lineage>
</organism>
<dbReference type="RefSeq" id="WP_241716150.1">
    <property type="nucleotide sequence ID" value="NZ_JALBUF010000014.1"/>
</dbReference>
<gene>
    <name evidence="1" type="ORF">MM817_02757</name>
</gene>
<dbReference type="EMBL" id="JALBUF010000014">
    <property type="protein sequence ID" value="MCI0184460.1"/>
    <property type="molecule type" value="Genomic_DNA"/>
</dbReference>
<dbReference type="AlphaFoldDB" id="A0A9X1VBV9"/>
<accession>A0A9X1VBV9</accession>
<name>A0A9X1VBV9_9BACL</name>
<proteinExistence type="predicted"/>